<proteinExistence type="inferred from homology"/>
<evidence type="ECO:0000313" key="5">
    <source>
        <dbReference type="Proteomes" id="UP000530564"/>
    </source>
</evidence>
<feature type="transmembrane region" description="Helical" evidence="3">
    <location>
        <begin position="281"/>
        <end position="299"/>
    </location>
</feature>
<dbReference type="GO" id="GO:0015293">
    <property type="term" value="F:symporter activity"/>
    <property type="evidence" value="ECO:0007669"/>
    <property type="project" value="InterPro"/>
</dbReference>
<dbReference type="AlphaFoldDB" id="A0A839ZZW1"/>
<sequence>MSDSRPPLSLATKLFYAVGAVANAVKLRGLSTFLMLFYNQVVGLPPTTVTFVLMIALVFDAIVDPLVGQISDNFKSRLGRRHPFMYAAAIPVSVAFYMLWNPPSGLSDGQMVAYLLACLLTVRLFDTFFELPHSTLAPELAKDYDERTKLISLRMLFAVIGGLGMTVLAYQVFLKENPDGTGGVLARDGYFAYSLCASLLIFVCIMLSTAGTQNQIPYLRAAPNRKITFKAMAKEVAATLNNRAFVIATITGMFVAIAVGARNALEIYFGLYFWELTQSQLAGLVTVSVVGSAIGVVAAPRIAQRMGKKHGAILMFATALLVGVSPVVARLFGVMPANGTGLLYGLLIVETVINTALAGGTGVLLVSLVADVIEDAEVKTGRRSEGLLMSADNLFKKLVSGVGVFISGSVLAMIAFPENAKRGQVDPEIIHNMGLIYLPVIGVLFGLGIVSLSFFNIDKAKHEDNLARLAERSGAPRPNPEPEPAPEPPAASPQPFKA</sequence>
<organism evidence="4 5">
    <name type="scientific">Phenylobacterium haematophilum</name>
    <dbReference type="NCBI Taxonomy" id="98513"/>
    <lineage>
        <taxon>Bacteria</taxon>
        <taxon>Pseudomonadati</taxon>
        <taxon>Pseudomonadota</taxon>
        <taxon>Alphaproteobacteria</taxon>
        <taxon>Caulobacterales</taxon>
        <taxon>Caulobacteraceae</taxon>
        <taxon>Phenylobacterium</taxon>
    </lineage>
</organism>
<dbReference type="Pfam" id="PF13347">
    <property type="entry name" value="MFS_2"/>
    <property type="match status" value="1"/>
</dbReference>
<reference evidence="4 5" key="1">
    <citation type="submission" date="2020-08" db="EMBL/GenBank/DDBJ databases">
        <title>Genomic Encyclopedia of Type Strains, Phase IV (KMG-IV): sequencing the most valuable type-strain genomes for metagenomic binning, comparative biology and taxonomic classification.</title>
        <authorList>
            <person name="Goeker M."/>
        </authorList>
    </citation>
    <scope>NUCLEOTIDE SEQUENCE [LARGE SCALE GENOMIC DNA]</scope>
    <source>
        <strain evidence="4 5">DSM 21793</strain>
    </source>
</reference>
<dbReference type="PANTHER" id="PTHR11328">
    <property type="entry name" value="MAJOR FACILITATOR SUPERFAMILY DOMAIN-CONTAINING PROTEIN"/>
    <property type="match status" value="1"/>
</dbReference>
<feature type="transmembrane region" description="Helical" evidence="3">
    <location>
        <begin position="311"/>
        <end position="332"/>
    </location>
</feature>
<feature type="compositionally biased region" description="Pro residues" evidence="2">
    <location>
        <begin position="477"/>
        <end position="492"/>
    </location>
</feature>
<feature type="transmembrane region" description="Helical" evidence="3">
    <location>
        <begin position="48"/>
        <end position="71"/>
    </location>
</feature>
<dbReference type="GO" id="GO:0005886">
    <property type="term" value="C:plasma membrane"/>
    <property type="evidence" value="ECO:0007669"/>
    <property type="project" value="TreeGrafter"/>
</dbReference>
<protein>
    <submittedName>
        <fullName evidence="4">Na+/melibiose symporter-like transporter</fullName>
    </submittedName>
</protein>
<feature type="region of interest" description="Disordered" evidence="2">
    <location>
        <begin position="467"/>
        <end position="498"/>
    </location>
</feature>
<dbReference type="Gene3D" id="1.20.1250.20">
    <property type="entry name" value="MFS general substrate transporter like domains"/>
    <property type="match status" value="2"/>
</dbReference>
<dbReference type="InterPro" id="IPR036259">
    <property type="entry name" value="MFS_trans_sf"/>
</dbReference>
<gene>
    <name evidence="4" type="ORF">GGQ61_001650</name>
</gene>
<dbReference type="SUPFAM" id="SSF103473">
    <property type="entry name" value="MFS general substrate transporter"/>
    <property type="match status" value="1"/>
</dbReference>
<feature type="transmembrane region" description="Helical" evidence="3">
    <location>
        <begin position="112"/>
        <end position="129"/>
    </location>
</feature>
<feature type="transmembrane region" description="Helical" evidence="3">
    <location>
        <begin position="83"/>
        <end position="100"/>
    </location>
</feature>
<dbReference type="EMBL" id="JACIDK010000002">
    <property type="protein sequence ID" value="MBB3890933.1"/>
    <property type="molecule type" value="Genomic_DNA"/>
</dbReference>
<dbReference type="PANTHER" id="PTHR11328:SF28">
    <property type="entry name" value="MAJOR FACILITATOR SUPERFAMILY DOMAIN-CONTAINING PROTEIN 12"/>
    <property type="match status" value="1"/>
</dbReference>
<feature type="transmembrane region" description="Helical" evidence="3">
    <location>
        <begin position="436"/>
        <end position="455"/>
    </location>
</feature>
<dbReference type="RefSeq" id="WP_183771411.1">
    <property type="nucleotide sequence ID" value="NZ_JACIDK010000002.1"/>
</dbReference>
<comment type="similarity">
    <text evidence="1">Belongs to the sodium:galactoside symporter (TC 2.A.2) family.</text>
</comment>
<dbReference type="GO" id="GO:0008643">
    <property type="term" value="P:carbohydrate transport"/>
    <property type="evidence" value="ECO:0007669"/>
    <property type="project" value="InterPro"/>
</dbReference>
<evidence type="ECO:0000256" key="3">
    <source>
        <dbReference type="SAM" id="Phobius"/>
    </source>
</evidence>
<feature type="transmembrane region" description="Helical" evidence="3">
    <location>
        <begin position="244"/>
        <end position="261"/>
    </location>
</feature>
<feature type="transmembrane region" description="Helical" evidence="3">
    <location>
        <begin position="394"/>
        <end position="416"/>
    </location>
</feature>
<feature type="transmembrane region" description="Helical" evidence="3">
    <location>
        <begin position="190"/>
        <end position="210"/>
    </location>
</feature>
<keyword evidence="3" id="KW-0812">Transmembrane</keyword>
<keyword evidence="3" id="KW-1133">Transmembrane helix</keyword>
<accession>A0A839ZZW1</accession>
<keyword evidence="5" id="KW-1185">Reference proteome</keyword>
<evidence type="ECO:0000256" key="2">
    <source>
        <dbReference type="SAM" id="MobiDB-lite"/>
    </source>
</evidence>
<comment type="caution">
    <text evidence="4">The sequence shown here is derived from an EMBL/GenBank/DDBJ whole genome shotgun (WGS) entry which is preliminary data.</text>
</comment>
<evidence type="ECO:0000256" key="1">
    <source>
        <dbReference type="ARBA" id="ARBA00009617"/>
    </source>
</evidence>
<feature type="transmembrane region" description="Helical" evidence="3">
    <location>
        <begin position="150"/>
        <end position="170"/>
    </location>
</feature>
<evidence type="ECO:0000313" key="4">
    <source>
        <dbReference type="EMBL" id="MBB3890933.1"/>
    </source>
</evidence>
<dbReference type="Proteomes" id="UP000530564">
    <property type="component" value="Unassembled WGS sequence"/>
</dbReference>
<name>A0A839ZZW1_9CAUL</name>
<feature type="transmembrane region" description="Helical" evidence="3">
    <location>
        <begin position="352"/>
        <end position="373"/>
    </location>
</feature>
<keyword evidence="3" id="KW-0472">Membrane</keyword>
<dbReference type="InterPro" id="IPR039672">
    <property type="entry name" value="MFS_2"/>
</dbReference>